<sequence length="852" mass="94855">MATLASLPNEILIAIAGYLADIQDLAALALTNRRFFSIANPGLYATAARNYKPVLFYCAENGLIGPMNSLLTHGADPDRAFRSPISRDSLNRALAAQGRRPGRRPLMDWKLILEETTSRTREVLERAIVHDELCELKARFYADTSKRSSNLIPRAYHPRRLREPASQAATPLYFAILAGHKSTVRLLLARGASIVVSSGGITPLHLAAWCGDLELCRLLLDETPRQEVDSWIDARLTPFHYAVAGGHLQTVGRFLLQRGADIQADFEGDLLPSYCVPYSMDGPVNAFGLALCAHKYRDALMLLHMNPDFARKGHERPWQSSIAVCLQTLPIERSDDMEGLVVSILRNLFLHSQDYTKHIHSFENYYILALSRDLPQFLSLMLEDAEVRGLSLASIERWVYDALQSIRSSPAVDAVMALIQYAVSKQRMPLPCLSRVFPPLLSRGWSRFEDMSKARFEARLEMAKLVYHLHLSADPRGVSDSDLHDALLNACQAGGLKLCQWLASLGALRLMDKNDFAALLDQAARKGDELLTGWVLTQAENAGHKRSIMDGICLWDIIALSGVYETAILFAHHGANINVALEKPRCLGAVYPLFSCRTRQRTTIQEYRTVHYGSNIFFKLCSRPDLTGAVELCRLAIHAAGEDAEKLFSCSFLTGQSGTLSPISLICSIRSPFEINSQLSVSPPCDHRPARTNVDDEPARLAMLRMVLDAGAAEVHTLAEVVNRGEAEDYEQPSELLWHALASEDTHEIGRQQALTSNPNGSPVWRVHNWQSDPIRCAIRNGFPKLVQTMLETRPLPTRNHPAACVTWRLPAVKAGESTRETAFYLKLSALCSPWPTWTMQIYSTQTAKQSC</sequence>
<dbReference type="PROSITE" id="PS50088">
    <property type="entry name" value="ANK_REPEAT"/>
    <property type="match status" value="3"/>
</dbReference>
<evidence type="ECO:0000313" key="4">
    <source>
        <dbReference type="Proteomes" id="UP000001056"/>
    </source>
</evidence>
<proteinExistence type="predicted"/>
<dbReference type="RefSeq" id="XP_001227901.1">
    <property type="nucleotide sequence ID" value="XM_001227900.1"/>
</dbReference>
<dbReference type="HOGENOM" id="CLU_334936_0_0_1"/>
<dbReference type="InterPro" id="IPR036047">
    <property type="entry name" value="F-box-like_dom_sf"/>
</dbReference>
<dbReference type="InterPro" id="IPR051616">
    <property type="entry name" value="Cul2-RING_E3_ligase_SR"/>
</dbReference>
<evidence type="ECO:0000256" key="1">
    <source>
        <dbReference type="PROSITE-ProRule" id="PRU00023"/>
    </source>
</evidence>
<dbReference type="Gene3D" id="1.25.40.20">
    <property type="entry name" value="Ankyrin repeat-containing domain"/>
    <property type="match status" value="1"/>
</dbReference>
<protein>
    <recommendedName>
        <fullName evidence="2">F-box domain-containing protein</fullName>
    </recommendedName>
</protein>
<dbReference type="InterPro" id="IPR002110">
    <property type="entry name" value="Ankyrin_rpt"/>
</dbReference>
<evidence type="ECO:0000259" key="2">
    <source>
        <dbReference type="Pfam" id="PF12937"/>
    </source>
</evidence>
<dbReference type="PROSITE" id="PS50297">
    <property type="entry name" value="ANK_REP_REGION"/>
    <property type="match status" value="3"/>
</dbReference>
<dbReference type="Proteomes" id="UP000001056">
    <property type="component" value="Unassembled WGS sequence"/>
</dbReference>
<dbReference type="PRINTS" id="PR01415">
    <property type="entry name" value="ANKYRIN"/>
</dbReference>
<dbReference type="OrthoDB" id="341259at2759"/>
<feature type="repeat" description="ANK" evidence="1">
    <location>
        <begin position="234"/>
        <end position="267"/>
    </location>
</feature>
<feature type="domain" description="F-box" evidence="2">
    <location>
        <begin position="5"/>
        <end position="44"/>
    </location>
</feature>
<keyword evidence="1" id="KW-0040">ANK repeat</keyword>
<feature type="repeat" description="ANK" evidence="1">
    <location>
        <begin position="199"/>
        <end position="221"/>
    </location>
</feature>
<dbReference type="GeneID" id="4396228"/>
<accession>Q2GPY0</accession>
<dbReference type="EMBL" id="CH408035">
    <property type="protein sequence ID" value="EAQ83570.1"/>
    <property type="molecule type" value="Genomic_DNA"/>
</dbReference>
<dbReference type="CDD" id="cd09917">
    <property type="entry name" value="F-box_SF"/>
    <property type="match status" value="1"/>
</dbReference>
<evidence type="ECO:0000313" key="3">
    <source>
        <dbReference type="EMBL" id="EAQ83570.1"/>
    </source>
</evidence>
<dbReference type="SUPFAM" id="SSF48403">
    <property type="entry name" value="Ankyrin repeat"/>
    <property type="match status" value="2"/>
</dbReference>
<dbReference type="InterPro" id="IPR001810">
    <property type="entry name" value="F-box_dom"/>
</dbReference>
<dbReference type="SUPFAM" id="SSF81383">
    <property type="entry name" value="F-box domain"/>
    <property type="match status" value="1"/>
</dbReference>
<dbReference type="eggNOG" id="KOG4177">
    <property type="taxonomic scope" value="Eukaryota"/>
</dbReference>
<dbReference type="PANTHER" id="PTHR46224">
    <property type="entry name" value="ANKYRIN REPEAT FAMILY PROTEIN"/>
    <property type="match status" value="1"/>
</dbReference>
<dbReference type="Pfam" id="PF12937">
    <property type="entry name" value="F-box-like"/>
    <property type="match status" value="1"/>
</dbReference>
<name>Q2GPY0_CHAGB</name>
<dbReference type="AlphaFoldDB" id="Q2GPY0"/>
<gene>
    <name evidence="3" type="ORF">CHGG_09974</name>
</gene>
<feature type="repeat" description="ANK" evidence="1">
    <location>
        <begin position="167"/>
        <end position="199"/>
    </location>
</feature>
<dbReference type="VEuPathDB" id="FungiDB:CHGG_09974"/>
<dbReference type="PANTHER" id="PTHR46224:SF6">
    <property type="entry name" value="ANKYRIN REPEAT FAMILY PROTEIN"/>
    <property type="match status" value="1"/>
</dbReference>
<reference evidence="4" key="1">
    <citation type="journal article" date="2015" name="Genome Announc.">
        <title>Draft genome sequence of the cellulolytic fungus Chaetomium globosum.</title>
        <authorList>
            <person name="Cuomo C.A."/>
            <person name="Untereiner W.A."/>
            <person name="Ma L.-J."/>
            <person name="Grabherr M."/>
            <person name="Birren B.W."/>
        </authorList>
    </citation>
    <scope>NUCLEOTIDE SEQUENCE [LARGE SCALE GENOMIC DNA]</scope>
    <source>
        <strain evidence="4">ATCC 6205 / CBS 148.51 / DSM 1962 / NBRC 6347 / NRRL 1970</strain>
    </source>
</reference>
<dbReference type="Pfam" id="PF00023">
    <property type="entry name" value="Ank"/>
    <property type="match status" value="1"/>
</dbReference>
<dbReference type="Pfam" id="PF12796">
    <property type="entry name" value="Ank_2"/>
    <property type="match status" value="1"/>
</dbReference>
<dbReference type="InParanoid" id="Q2GPY0"/>
<organism evidence="3 4">
    <name type="scientific">Chaetomium globosum (strain ATCC 6205 / CBS 148.51 / DSM 1962 / NBRC 6347 / NRRL 1970)</name>
    <name type="common">Soil fungus</name>
    <dbReference type="NCBI Taxonomy" id="306901"/>
    <lineage>
        <taxon>Eukaryota</taxon>
        <taxon>Fungi</taxon>
        <taxon>Dikarya</taxon>
        <taxon>Ascomycota</taxon>
        <taxon>Pezizomycotina</taxon>
        <taxon>Sordariomycetes</taxon>
        <taxon>Sordariomycetidae</taxon>
        <taxon>Sordariales</taxon>
        <taxon>Chaetomiaceae</taxon>
        <taxon>Chaetomium</taxon>
    </lineage>
</organism>
<dbReference type="SMART" id="SM00248">
    <property type="entry name" value="ANK"/>
    <property type="match status" value="7"/>
</dbReference>
<dbReference type="InterPro" id="IPR036770">
    <property type="entry name" value="Ankyrin_rpt-contain_sf"/>
</dbReference>
<keyword evidence="4" id="KW-1185">Reference proteome</keyword>